<dbReference type="EMBL" id="BOMG01000110">
    <property type="protein sequence ID" value="GID60537.1"/>
    <property type="molecule type" value="Genomic_DNA"/>
</dbReference>
<keyword evidence="1" id="KW-0732">Signal</keyword>
<dbReference type="Proteomes" id="UP000612282">
    <property type="component" value="Unassembled WGS sequence"/>
</dbReference>
<accession>A0ABQ3XPV1</accession>
<organism evidence="2 3">
    <name type="scientific">Actinoplanes couchii</name>
    <dbReference type="NCBI Taxonomy" id="403638"/>
    <lineage>
        <taxon>Bacteria</taxon>
        <taxon>Bacillati</taxon>
        <taxon>Actinomycetota</taxon>
        <taxon>Actinomycetes</taxon>
        <taxon>Micromonosporales</taxon>
        <taxon>Micromonosporaceae</taxon>
        <taxon>Actinoplanes</taxon>
    </lineage>
</organism>
<dbReference type="InterPro" id="IPR013783">
    <property type="entry name" value="Ig-like_fold"/>
</dbReference>
<evidence type="ECO:0000313" key="3">
    <source>
        <dbReference type="Proteomes" id="UP000612282"/>
    </source>
</evidence>
<proteinExistence type="predicted"/>
<reference evidence="2 3" key="1">
    <citation type="submission" date="2021-01" db="EMBL/GenBank/DDBJ databases">
        <title>Whole genome shotgun sequence of Actinoplanes couchii NBRC 106145.</title>
        <authorList>
            <person name="Komaki H."/>
            <person name="Tamura T."/>
        </authorList>
    </citation>
    <scope>NUCLEOTIDE SEQUENCE [LARGE SCALE GENOMIC DNA]</scope>
    <source>
        <strain evidence="2 3">NBRC 106145</strain>
    </source>
</reference>
<evidence type="ECO:0000256" key="1">
    <source>
        <dbReference type="SAM" id="SignalP"/>
    </source>
</evidence>
<feature type="signal peptide" evidence="1">
    <location>
        <begin position="1"/>
        <end position="26"/>
    </location>
</feature>
<feature type="chain" id="PRO_5046968092" description="Bacterial Ig-like domain-containing protein" evidence="1">
    <location>
        <begin position="27"/>
        <end position="289"/>
    </location>
</feature>
<protein>
    <recommendedName>
        <fullName evidence="4">Bacterial Ig-like domain-containing protein</fullName>
    </recommendedName>
</protein>
<dbReference type="RefSeq" id="WP_203807652.1">
    <property type="nucleotide sequence ID" value="NZ_BAAAQE010000014.1"/>
</dbReference>
<sequence length="289" mass="30688">MGLKHVAAVAALSTSLILANAIPAAAAADEQAPKIGITSSTLFGPGRNELVATISDDTAVTRIEWFIDGAVRSTATRFYYDFGTRSRNLTVQVKAWDAAGNVTTLRFIVTVDAAAPTVTGVSPAAGALVRSRQITSVIRVADPAGADGFLFGGSPVQAGNGTLRSTLKVDRDGRAELLWGVWDSRGNERTVKRSVIVDTTKPALTVTKAPKNKAKVKGTLKVTASATDKNGIARVELLINGKVVATDTKAAYSFSINTRKFGKKIKFQLRAYDRAGNVRTTAARNWVRI</sequence>
<gene>
    <name evidence="2" type="ORF">Aco03nite_089410</name>
</gene>
<comment type="caution">
    <text evidence="2">The sequence shown here is derived from an EMBL/GenBank/DDBJ whole genome shotgun (WGS) entry which is preliminary data.</text>
</comment>
<dbReference type="Pfam" id="PF17957">
    <property type="entry name" value="Big_7"/>
    <property type="match status" value="1"/>
</dbReference>
<evidence type="ECO:0008006" key="4">
    <source>
        <dbReference type="Google" id="ProtNLM"/>
    </source>
</evidence>
<dbReference type="Gene3D" id="2.60.40.10">
    <property type="entry name" value="Immunoglobulins"/>
    <property type="match status" value="2"/>
</dbReference>
<keyword evidence="3" id="KW-1185">Reference proteome</keyword>
<evidence type="ECO:0000313" key="2">
    <source>
        <dbReference type="EMBL" id="GID60537.1"/>
    </source>
</evidence>
<name>A0ABQ3XPV1_9ACTN</name>